<dbReference type="EMBL" id="CAJJDN010000004">
    <property type="protein sequence ID" value="CAD8049415.1"/>
    <property type="molecule type" value="Genomic_DNA"/>
</dbReference>
<protein>
    <submittedName>
        <fullName evidence="1">Uncharacterized protein</fullName>
    </submittedName>
</protein>
<dbReference type="AlphaFoldDB" id="A0A8S1K6H4"/>
<accession>A0A8S1K6H4</accession>
<keyword evidence="2" id="KW-1185">Reference proteome</keyword>
<name>A0A8S1K6H4_9CILI</name>
<organism evidence="1 2">
    <name type="scientific">Paramecium sonneborni</name>
    <dbReference type="NCBI Taxonomy" id="65129"/>
    <lineage>
        <taxon>Eukaryota</taxon>
        <taxon>Sar</taxon>
        <taxon>Alveolata</taxon>
        <taxon>Ciliophora</taxon>
        <taxon>Intramacronucleata</taxon>
        <taxon>Oligohymenophorea</taxon>
        <taxon>Peniculida</taxon>
        <taxon>Parameciidae</taxon>
        <taxon>Paramecium</taxon>
    </lineage>
</organism>
<sequence length="169" mass="20460">MDHLCTVCINQKSQLIRILNLNLRDLMKTEKKQFTSLFDLQKQFIRVKLIIQQKWRRFNKICQGSISFINQLIDLYKQYIELQIGELINLFQEKQNLLYINQTNIFQKQDFYQDQIQQVEIIAVSQLEQYEDDKIMDFGNIKILIQEIKNFGKRIVKKLIRILIYIEII</sequence>
<evidence type="ECO:0000313" key="2">
    <source>
        <dbReference type="Proteomes" id="UP000692954"/>
    </source>
</evidence>
<reference evidence="1" key="1">
    <citation type="submission" date="2021-01" db="EMBL/GenBank/DDBJ databases">
        <authorList>
            <consortium name="Genoscope - CEA"/>
            <person name="William W."/>
        </authorList>
    </citation>
    <scope>NUCLEOTIDE SEQUENCE</scope>
</reference>
<proteinExistence type="predicted"/>
<gene>
    <name evidence="1" type="ORF">PSON_ATCC_30995.1.T0040103</name>
</gene>
<comment type="caution">
    <text evidence="1">The sequence shown here is derived from an EMBL/GenBank/DDBJ whole genome shotgun (WGS) entry which is preliminary data.</text>
</comment>
<dbReference type="Proteomes" id="UP000692954">
    <property type="component" value="Unassembled WGS sequence"/>
</dbReference>
<evidence type="ECO:0000313" key="1">
    <source>
        <dbReference type="EMBL" id="CAD8049415.1"/>
    </source>
</evidence>